<dbReference type="Pfam" id="PF17770">
    <property type="entry name" value="RNase_J_C"/>
    <property type="match status" value="1"/>
</dbReference>
<evidence type="ECO:0000259" key="10">
    <source>
        <dbReference type="SMART" id="SM00849"/>
    </source>
</evidence>
<feature type="binding site" evidence="8">
    <location>
        <position position="147"/>
    </location>
    <ligand>
        <name>Zn(2+)</name>
        <dbReference type="ChEBI" id="CHEBI:29105"/>
        <label>1</label>
        <note>catalytic</note>
    </ligand>
</feature>
<dbReference type="InterPro" id="IPR004613">
    <property type="entry name" value="RNase_J"/>
</dbReference>
<feature type="compositionally biased region" description="Polar residues" evidence="9">
    <location>
        <begin position="16"/>
        <end position="26"/>
    </location>
</feature>
<feature type="binding site" evidence="8">
    <location>
        <position position="235"/>
    </location>
    <ligand>
        <name>Zn(2+)</name>
        <dbReference type="ChEBI" id="CHEBI:29105"/>
        <label>1</label>
        <note>catalytic</note>
    </ligand>
</feature>
<evidence type="ECO:0000256" key="8">
    <source>
        <dbReference type="PIRSR" id="PIRSR004803-3"/>
    </source>
</evidence>
<dbReference type="Pfam" id="PF22505">
    <property type="entry name" value="RNase_J_b_CASP"/>
    <property type="match status" value="1"/>
</dbReference>
<feature type="binding site" evidence="8">
    <location>
        <position position="122"/>
    </location>
    <ligand>
        <name>Ca(2+)</name>
        <dbReference type="ChEBI" id="CHEBI:29108"/>
    </ligand>
</feature>
<dbReference type="GO" id="GO:0008270">
    <property type="term" value="F:zinc ion binding"/>
    <property type="evidence" value="ECO:0007669"/>
    <property type="project" value="InterPro"/>
</dbReference>
<dbReference type="GO" id="GO:0004534">
    <property type="term" value="F:5'-3' RNA exonuclease activity"/>
    <property type="evidence" value="ECO:0007669"/>
    <property type="project" value="UniProtKB-UniRule"/>
</dbReference>
<dbReference type="Gene3D" id="3.10.20.580">
    <property type="match status" value="1"/>
</dbReference>
<feature type="binding site" evidence="8">
    <location>
        <position position="145"/>
    </location>
    <ligand>
        <name>Zn(2+)</name>
        <dbReference type="ChEBI" id="CHEBI:29105"/>
        <label>1</label>
        <note>catalytic</note>
    </ligand>
</feature>
<comment type="cofactor">
    <cofactor evidence="8">
        <name>Zn(2+)</name>
        <dbReference type="ChEBI" id="CHEBI:29105"/>
    </cofactor>
    <text evidence="8">Binds 2 Zn(2+) ions per subunit. It is not clear if Zn(2+) or Mg(2+) is physiologically important.</text>
</comment>
<dbReference type="PANTHER" id="PTHR43694:SF1">
    <property type="entry name" value="RIBONUCLEASE J"/>
    <property type="match status" value="1"/>
</dbReference>
<dbReference type="Gene3D" id="3.60.15.10">
    <property type="entry name" value="Ribonuclease Z/Hydroxyacylglutathione hydrolase-like"/>
    <property type="match status" value="1"/>
</dbReference>
<keyword evidence="4 5" id="KW-0694">RNA-binding</keyword>
<feature type="binding site" evidence="8">
    <location>
        <position position="149"/>
    </location>
    <ligand>
        <name>Zn(2+)</name>
        <dbReference type="ChEBI" id="CHEBI:29105"/>
        <label>1</label>
        <note>catalytic</note>
    </ligand>
</feature>
<dbReference type="HAMAP" id="MF_01491">
    <property type="entry name" value="RNase_J_bact"/>
    <property type="match status" value="1"/>
</dbReference>
<evidence type="ECO:0000256" key="7">
    <source>
        <dbReference type="PIRSR" id="PIRSR004803-2"/>
    </source>
</evidence>
<feature type="binding site" evidence="8">
    <location>
        <position position="150"/>
    </location>
    <ligand>
        <name>Zn(2+)</name>
        <dbReference type="ChEBI" id="CHEBI:29105"/>
        <label>1</label>
        <note>catalytic</note>
    </ligand>
</feature>
<dbReference type="Gene3D" id="3.40.50.10710">
    <property type="entry name" value="Metallo-hydrolase/oxidoreductase"/>
    <property type="match status" value="1"/>
</dbReference>
<evidence type="ECO:0000256" key="6">
    <source>
        <dbReference type="PIRSR" id="PIRSR004803-1"/>
    </source>
</evidence>
<feature type="active site" description="Proton acceptor" evidence="6">
    <location>
        <position position="440"/>
    </location>
</feature>
<dbReference type="GO" id="GO:0005737">
    <property type="term" value="C:cytoplasm"/>
    <property type="evidence" value="ECO:0007669"/>
    <property type="project" value="UniProtKB-SubCell"/>
</dbReference>
<feature type="binding site" evidence="8">
    <location>
        <position position="213"/>
    </location>
    <ligand>
        <name>Zn(2+)</name>
        <dbReference type="ChEBI" id="CHEBI:29105"/>
        <label>1</label>
        <note>catalytic</note>
    </ligand>
</feature>
<evidence type="ECO:0000313" key="11">
    <source>
        <dbReference type="EMBL" id="KKW30909.1"/>
    </source>
</evidence>
<keyword evidence="5" id="KW-0378">Hydrolase</keyword>
<comment type="subcellular location">
    <subcellularLocation>
        <location evidence="5">Cytoplasm</location>
    </subcellularLocation>
</comment>
<dbReference type="PATRIC" id="fig|1618989.3.peg.20"/>
<comment type="cofactor">
    <cofactor evidence="8">
        <name>Ca(2+)</name>
        <dbReference type="ChEBI" id="CHEBI:29108"/>
    </cofactor>
    <text evidence="8">Binds 1 Ca(2+) cation per subunit. Seen in 1 crystal structure, it is not clear if it is physiologically important.</text>
</comment>
<reference evidence="11 12" key="1">
    <citation type="journal article" date="2015" name="Nature">
        <title>rRNA introns, odd ribosomes, and small enigmatic genomes across a large radiation of phyla.</title>
        <authorList>
            <person name="Brown C.T."/>
            <person name="Hug L.A."/>
            <person name="Thomas B.C."/>
            <person name="Sharon I."/>
            <person name="Castelle C.J."/>
            <person name="Singh A."/>
            <person name="Wilkins M.J."/>
            <person name="Williams K.H."/>
            <person name="Banfield J.F."/>
        </authorList>
    </citation>
    <scope>NUCLEOTIDE SEQUENCE [LARGE SCALE GENOMIC DNA]</scope>
</reference>
<dbReference type="InterPro" id="IPR055132">
    <property type="entry name" value="RNase_J_b_CASP"/>
</dbReference>
<comment type="similarity">
    <text evidence="5">Belongs to the metallo-beta-lactamase superfamily. RNA-metabolizing metallo-beta-lactamase-like family. Bacterial RNase J subfamily.</text>
</comment>
<keyword evidence="8" id="KW-0862">Zinc</keyword>
<keyword evidence="1 5" id="KW-0963">Cytoplasm</keyword>
<protein>
    <recommendedName>
        <fullName evidence="5">Ribonuclease J</fullName>
        <shortName evidence="5">RNase J</shortName>
        <ecNumber evidence="5">3.1.-.-</ecNumber>
    </recommendedName>
</protein>
<keyword evidence="8" id="KW-0479">Metal-binding</keyword>
<dbReference type="PIRSF" id="PIRSF004803">
    <property type="entry name" value="RnjA"/>
    <property type="match status" value="1"/>
</dbReference>
<organism evidence="11 12">
    <name type="scientific">Candidatus Uhrbacteria bacterium GW2011_GWD2_52_7</name>
    <dbReference type="NCBI Taxonomy" id="1618989"/>
    <lineage>
        <taxon>Bacteria</taxon>
        <taxon>Candidatus Uhriibacteriota</taxon>
    </lineage>
</organism>
<feature type="active site" description="Proton donor" evidence="6">
    <location>
        <position position="267"/>
    </location>
</feature>
<dbReference type="EMBL" id="LCRD01000001">
    <property type="protein sequence ID" value="KKW30909.1"/>
    <property type="molecule type" value="Genomic_DNA"/>
</dbReference>
<comment type="caution">
    <text evidence="11">The sequence shown here is derived from an EMBL/GenBank/DDBJ whole genome shotgun (WGS) entry which is preliminary data.</text>
</comment>
<feature type="binding site" evidence="8">
    <location>
        <position position="520"/>
    </location>
    <ligand>
        <name>Ca(2+)</name>
        <dbReference type="ChEBI" id="CHEBI:29108"/>
    </ligand>
</feature>
<dbReference type="Proteomes" id="UP000034846">
    <property type="component" value="Unassembled WGS sequence"/>
</dbReference>
<feature type="compositionally biased region" description="Basic residues" evidence="9">
    <location>
        <begin position="30"/>
        <end position="40"/>
    </location>
</feature>
<feature type="binding site" evidence="8">
    <location>
        <position position="120"/>
    </location>
    <ligand>
        <name>Ca(2+)</name>
        <dbReference type="ChEBI" id="CHEBI:29108"/>
    </ligand>
</feature>
<evidence type="ECO:0000256" key="3">
    <source>
        <dbReference type="ARBA" id="ARBA00022839"/>
    </source>
</evidence>
<comment type="caution">
    <text evidence="5">Lacks conserved residue(s) required for the propagation of feature annotation.</text>
</comment>
<feature type="domain" description="Metallo-beta-lactamase" evidence="10">
    <location>
        <begin position="92"/>
        <end position="287"/>
    </location>
</feature>
<accession>A0A0G2AEK4</accession>
<dbReference type="GO" id="GO:0006364">
    <property type="term" value="P:rRNA processing"/>
    <property type="evidence" value="ECO:0007669"/>
    <property type="project" value="UniProtKB-UniRule"/>
</dbReference>
<dbReference type="GO" id="GO:0003723">
    <property type="term" value="F:RNA binding"/>
    <property type="evidence" value="ECO:0007669"/>
    <property type="project" value="UniProtKB-UniRule"/>
</dbReference>
<name>A0A0G2AEK4_9BACT</name>
<feature type="region of interest" description="Disordered" evidence="9">
    <location>
        <begin position="1"/>
        <end position="74"/>
    </location>
</feature>
<dbReference type="InterPro" id="IPR041636">
    <property type="entry name" value="RNase_J_C"/>
</dbReference>
<evidence type="ECO:0000256" key="9">
    <source>
        <dbReference type="SAM" id="MobiDB-lite"/>
    </source>
</evidence>
<proteinExistence type="inferred from homology"/>
<dbReference type="AlphaFoldDB" id="A0A0G2AEK4"/>
<keyword evidence="8" id="KW-0106">Calcium</keyword>
<dbReference type="InterPro" id="IPR036866">
    <property type="entry name" value="RibonucZ/Hydroxyglut_hydro"/>
</dbReference>
<evidence type="ECO:0000313" key="12">
    <source>
        <dbReference type="Proteomes" id="UP000034846"/>
    </source>
</evidence>
<keyword evidence="5" id="KW-0698">rRNA processing</keyword>
<dbReference type="PANTHER" id="PTHR43694">
    <property type="entry name" value="RIBONUCLEASE J"/>
    <property type="match status" value="1"/>
</dbReference>
<evidence type="ECO:0000256" key="2">
    <source>
        <dbReference type="ARBA" id="ARBA00022722"/>
    </source>
</evidence>
<dbReference type="SUPFAM" id="SSF56281">
    <property type="entry name" value="Metallo-hydrolase/oxidoreductase"/>
    <property type="match status" value="1"/>
</dbReference>
<gene>
    <name evidence="5" type="primary">rnj</name>
    <name evidence="11" type="ORF">UY72_C0001G0021</name>
</gene>
<dbReference type="Pfam" id="PF00753">
    <property type="entry name" value="Lactamase_B"/>
    <property type="match status" value="1"/>
</dbReference>
<sequence>MGNFKPANFGKPSAPNGAQPTGQPAGNKQGGHKPKFNRRGPPRDRNRGPNMNNRPSAGTPLLRKQQVATQTYPTPTDDKVRVIVLGGLEEVGRNCTLIEYKNDIILIDMGLQFPDEDMPGVDYIIPNMSYLKGKEQNVRGVIITHGHYDHIGAIPHTVPFIGNPTVYALPVAAGIVKKRQQDYPEATVNVKTISIDSELQLGAFKVHFFHINHNIPDSAGIVIETPAGTICHTGDWKFDYHPVGAAPADFHKIARVGMEGVALLMGDSTNADRHGHQVSERVIGDELRTILEKAPGRVIVGTFASLLSRVKQIMEISESLGRKVALEGYSMKTNTEIARELGYIHINPKSIIPIEQVRDYPDNKVTIICTGAQGEKRAALARIANDEHRYIKIERNDTIIFSSSVIPGNEASVQRLKDTFYRKRARVIHKDLMDVHAGGHAKKEDIKLMLSLFKPKYYMPIEGNHFLLRENAEVAYSMGYKEEDVYVADNGQIIELSKQNGVSQAKMTNEKVPSDYVFVDGLGVGDVSQVVLRDRQALAEDGMVVVIAQIEKKTGALSSAPDIVSRGFVHMKDNKEFIASARKHMEKVLQDKSPKTPVDPDSVKELIRDELGKFLFQKTERRPMILPVLIEV</sequence>
<comment type="subunit">
    <text evidence="5">Homodimer, may be a subunit of the RNA degradosome.</text>
</comment>
<dbReference type="SMART" id="SM00849">
    <property type="entry name" value="Lactamase_B"/>
    <property type="match status" value="1"/>
</dbReference>
<evidence type="ECO:0000256" key="5">
    <source>
        <dbReference type="HAMAP-Rule" id="MF_01491"/>
    </source>
</evidence>
<evidence type="ECO:0000256" key="4">
    <source>
        <dbReference type="ARBA" id="ARBA00022884"/>
    </source>
</evidence>
<dbReference type="InterPro" id="IPR030854">
    <property type="entry name" value="RNase_J_bac"/>
</dbReference>
<dbReference type="EC" id="3.1.-.-" evidence="5"/>
<dbReference type="NCBIfam" id="TIGR00649">
    <property type="entry name" value="MG423"/>
    <property type="match status" value="1"/>
</dbReference>
<evidence type="ECO:0000256" key="1">
    <source>
        <dbReference type="ARBA" id="ARBA00022490"/>
    </source>
</evidence>
<dbReference type="InterPro" id="IPR001279">
    <property type="entry name" value="Metallo-B-lactamas"/>
</dbReference>
<dbReference type="InterPro" id="IPR042173">
    <property type="entry name" value="RNase_J_2"/>
</dbReference>
<keyword evidence="5" id="KW-0255">Endonuclease</keyword>
<keyword evidence="3 5" id="KW-0269">Exonuclease</keyword>
<dbReference type="CDD" id="cd07714">
    <property type="entry name" value="RNaseJ_MBL-fold"/>
    <property type="match status" value="1"/>
</dbReference>
<dbReference type="GO" id="GO:0004521">
    <property type="term" value="F:RNA endonuclease activity"/>
    <property type="evidence" value="ECO:0007669"/>
    <property type="project" value="UniProtKB-UniRule"/>
</dbReference>
<comment type="function">
    <text evidence="5">An RNase that has 5'-3' exonuclease and possibly endonuclease activity. Involved in maturation of rRNA and in some organisms also mRNA maturation and/or decay.</text>
</comment>
<feature type="binding site" evidence="7">
    <location>
        <begin position="436"/>
        <end position="440"/>
    </location>
    <ligand>
        <name>substrate</name>
    </ligand>
</feature>
<keyword evidence="2 5" id="KW-0540">Nuclease</keyword>